<gene>
    <name evidence="2" type="primary">tssF</name>
    <name evidence="2" type="ORF">FLP03_07925</name>
</gene>
<proteinExistence type="predicted"/>
<organism evidence="2">
    <name type="scientific">Salmonella enterica subsp. arizonae</name>
    <dbReference type="NCBI Taxonomy" id="59203"/>
    <lineage>
        <taxon>Bacteria</taxon>
        <taxon>Pseudomonadati</taxon>
        <taxon>Pseudomonadota</taxon>
        <taxon>Gammaproteobacteria</taxon>
        <taxon>Enterobacterales</taxon>
        <taxon>Enterobacteriaceae</taxon>
        <taxon>Salmonella</taxon>
    </lineage>
</organism>
<evidence type="ECO:0000313" key="2">
    <source>
        <dbReference type="EMBL" id="ECF4922152.1"/>
    </source>
</evidence>
<evidence type="ECO:0000256" key="1">
    <source>
        <dbReference type="SAM" id="MobiDB-lite"/>
    </source>
</evidence>
<dbReference type="InterPro" id="IPR010272">
    <property type="entry name" value="T6SS_TssF"/>
</dbReference>
<dbReference type="PIRSF" id="PIRSF028304">
    <property type="entry name" value="UCP028304"/>
    <property type="match status" value="1"/>
</dbReference>
<dbReference type="PANTHER" id="PTHR35370:SF4">
    <property type="entry name" value="TYPE VI SECRETION SYSTEM BASEPLATE SUBUNIT TSSF"/>
    <property type="match status" value="1"/>
</dbReference>
<dbReference type="PANTHER" id="PTHR35370">
    <property type="entry name" value="CYTOPLASMIC PROTEIN-RELATED-RELATED"/>
    <property type="match status" value="1"/>
</dbReference>
<dbReference type="NCBIfam" id="TIGR03359">
    <property type="entry name" value="VI_chp_6"/>
    <property type="match status" value="1"/>
</dbReference>
<feature type="region of interest" description="Disordered" evidence="1">
    <location>
        <begin position="114"/>
        <end position="133"/>
    </location>
</feature>
<name>A0A5Y2QI59_SALER</name>
<protein>
    <submittedName>
        <fullName evidence="2">Type VI secretion system baseplate subunit TssF</fullName>
    </submittedName>
</protein>
<dbReference type="AlphaFoldDB" id="A0A5Y2QI59"/>
<dbReference type="Pfam" id="PF05947">
    <property type="entry name" value="T6SS_TssF"/>
    <property type="match status" value="1"/>
</dbReference>
<reference evidence="2" key="1">
    <citation type="submission" date="2019-07" db="EMBL/GenBank/DDBJ databases">
        <authorList>
            <consortium name="GenomeTrakr network: Whole genome sequencing for foodborne pathogen traceback"/>
        </authorList>
    </citation>
    <scope>NUCLEOTIDE SEQUENCE [LARGE SCALE GENOMIC DNA]</scope>
    <source>
        <strain evidence="2">FDA00014297</strain>
    </source>
</reference>
<dbReference type="EMBL" id="AAILJL010000004">
    <property type="protein sequence ID" value="ECF4922152.1"/>
    <property type="molecule type" value="Genomic_DNA"/>
</dbReference>
<dbReference type="Proteomes" id="UP000839641">
    <property type="component" value="Unassembled WGS sequence"/>
</dbReference>
<accession>A0A5Y2QI59</accession>
<comment type="caution">
    <text evidence="2">The sequence shown here is derived from an EMBL/GenBank/DDBJ whole genome shotgun (WGS) entry which is preliminary data.</text>
</comment>
<sequence>MAVNERLFREELDYLRRYGKLMARENPRLEKFLATQGTDPGVERLLEGFSLLSARLREKVEDEYPELTVPLITRLWPCYLRPIPAITVIEYTPDRSRLTAPVMISRGEQVMNRVQDSQPENARPGEEGADGPPPCIFTLCRDIRLLPLRTEAIHNRSSLSAGIMDMTFSITGNARIRANDLNGISFWLGSEDECSRHQLYLWLSRYRTAAELIVGKQHYPQPELALSPAGFSAQESPLPDTDRDGYRIVQDWLCFPDVQDFFILSGIALPSDALTRSFTLRLHFNRPLPENLHLNREVLRLHCAPAVNLFVRDAVPFTPDASRRDWPLTVDEEYPEHYAVYSVRGVVGQDGIPRGSDGLPDMTFPRRRNAPLPWDSPHHPLEYHRERKVVYWRHLTKSALLRDAPDHFITLRRADGSPPDAGQQGPEPLQVSLTCTNADLPAHLAPGDICVPVGQNASVASFRNVTKPSRSLLPVPDGPLHWSLLGAMTLNYLTLDDVEVLRDILRTFDRCGIHEPLMARLSPEKLAALEKLETRPSDRLFKGIPRRGLESTLYVNPQPFSCEGEIYRLGTVLSYFFALYATTRSWHRLTLVNTQTQEVWQWKERAGQFPRM</sequence>